<reference evidence="1 2" key="1">
    <citation type="submission" date="2024-07" db="EMBL/GenBank/DDBJ databases">
        <authorList>
            <person name="Li X.-J."/>
            <person name="Wang X."/>
        </authorList>
    </citation>
    <scope>NUCLEOTIDE SEQUENCE [LARGE SCALE GENOMIC DNA]</scope>
    <source>
        <strain evidence="1 2">DSM 23441</strain>
    </source>
</reference>
<gene>
    <name evidence="1" type="ORF">ACEG17_07160</name>
</gene>
<dbReference type="EMBL" id="JBGORW010000008">
    <property type="protein sequence ID" value="MFA3799962.1"/>
    <property type="molecule type" value="Genomic_DNA"/>
</dbReference>
<dbReference type="RefSeq" id="WP_372583154.1">
    <property type="nucleotide sequence ID" value="NZ_JBGORW010000008.1"/>
</dbReference>
<accession>A0ABV4S6G4</accession>
<organism evidence="1 2">
    <name type="scientific">Leptotrichia hongkongensis</name>
    <dbReference type="NCBI Taxonomy" id="554406"/>
    <lineage>
        <taxon>Bacteria</taxon>
        <taxon>Fusobacteriati</taxon>
        <taxon>Fusobacteriota</taxon>
        <taxon>Fusobacteriia</taxon>
        <taxon>Fusobacteriales</taxon>
        <taxon>Leptotrichiaceae</taxon>
        <taxon>Leptotrichia</taxon>
    </lineage>
</organism>
<comment type="caution">
    <text evidence="1">The sequence shown here is derived from an EMBL/GenBank/DDBJ whole genome shotgun (WGS) entry which is preliminary data.</text>
</comment>
<name>A0ABV4S6G4_9FUSO</name>
<keyword evidence="2" id="KW-1185">Reference proteome</keyword>
<sequence length="188" mass="21563">MKKLILISLLSLLVNSCVPLVGGFLAWKTTYPVFGEKIINGIERKKMYKKSGIYAITKEEYKRGVLSAMDDIKNRKIVDQGARDVFPENTELMFNDVPNKQYWYIKDLKTGYGIPVIMDFRCTDEYGNTTIFSVEVLDKNELSENGVDDETIKKVYELGENIADKIRKTSPKRFSQTSCKKSDFESVK</sequence>
<evidence type="ECO:0008006" key="3">
    <source>
        <dbReference type="Google" id="ProtNLM"/>
    </source>
</evidence>
<evidence type="ECO:0000313" key="2">
    <source>
        <dbReference type="Proteomes" id="UP001571581"/>
    </source>
</evidence>
<proteinExistence type="predicted"/>
<dbReference type="Proteomes" id="UP001571581">
    <property type="component" value="Unassembled WGS sequence"/>
</dbReference>
<evidence type="ECO:0000313" key="1">
    <source>
        <dbReference type="EMBL" id="MFA3799962.1"/>
    </source>
</evidence>
<protein>
    <recommendedName>
        <fullName evidence="3">Lipoprotein</fullName>
    </recommendedName>
</protein>